<proteinExistence type="inferred from homology"/>
<keyword evidence="6" id="KW-0378">Hydrolase</keyword>
<dbReference type="InterPro" id="IPR033121">
    <property type="entry name" value="PEPTIDASE_A1"/>
</dbReference>
<evidence type="ECO:0000256" key="2">
    <source>
        <dbReference type="ARBA" id="ARBA00022729"/>
    </source>
</evidence>
<keyword evidence="10" id="KW-1185">Reference proteome</keyword>
<feature type="signal peptide" evidence="7">
    <location>
        <begin position="1"/>
        <end position="17"/>
    </location>
</feature>
<keyword evidence="2 7" id="KW-0732">Signal</keyword>
<sequence length="519" mass="55926">MYLLWVIAVMMVNVVASTNIGTTRIFPIKKLDNASTSSSKKFRRSISSLDPSTLLSVEDIISSSSDNFINSFLGAHALNSDVAATISGSTQLIDKGYWKKNSRGAVFKHGSLDSRSIIIDNNNTSDSISYYAEIKLGTFNESTEEKVFNVIVDTGSFFTWVYSSNCTLAECADHTLFDAEQSKTGTFTGLPFEVIYNTGLINGTFIQDRVRLAGFDFGNQYLGLANSGQSSFYSYAVDGILGFPSKDPDSSTHGILNTLYLESLISQRVIGISLSGDNGNFTDSNEGSLSIGGLDSEKYSGEIEYYSINNSSIFWEIPLARTLVNGTEVSFAAGNSDNGTRTVIVDTGTTLLLMPPNDALMLHSYIGNSSTDGSNFVIPCNSTIEFAFSFGTNSSSRNWTVGPDSYIGEQYNDEGFCLSNIQGLYVDEKQWVLGDVFLRGVYSVFDMDNAVVGFATKKSSNTSVTPESTFVSLSLNSSISTTSESSATATATATSTSGASGLYVGVYTLTLSLILQFLL</sequence>
<keyword evidence="3 6" id="KW-0064">Aspartyl protease</keyword>
<organism evidence="9 10">
    <name type="scientific">Magnusiomyces paraingens</name>
    <dbReference type="NCBI Taxonomy" id="2606893"/>
    <lineage>
        <taxon>Eukaryota</taxon>
        <taxon>Fungi</taxon>
        <taxon>Dikarya</taxon>
        <taxon>Ascomycota</taxon>
        <taxon>Saccharomycotina</taxon>
        <taxon>Dipodascomycetes</taxon>
        <taxon>Dipodascales</taxon>
        <taxon>Dipodascaceae</taxon>
        <taxon>Magnusiomyces</taxon>
    </lineage>
</organism>
<feature type="active site" evidence="4">
    <location>
        <position position="153"/>
    </location>
</feature>
<dbReference type="Gene3D" id="2.40.70.10">
    <property type="entry name" value="Acid Proteases"/>
    <property type="match status" value="2"/>
</dbReference>
<accession>A0A5E8B4P3</accession>
<comment type="similarity">
    <text evidence="1 6">Belongs to the peptidase A1 family.</text>
</comment>
<evidence type="ECO:0000259" key="8">
    <source>
        <dbReference type="PROSITE" id="PS51767"/>
    </source>
</evidence>
<name>A0A5E8B4P3_9ASCO</name>
<dbReference type="GO" id="GO:0004190">
    <property type="term" value="F:aspartic-type endopeptidase activity"/>
    <property type="evidence" value="ECO:0007669"/>
    <property type="project" value="UniProtKB-KW"/>
</dbReference>
<dbReference type="OrthoDB" id="28208at2759"/>
<protein>
    <recommendedName>
        <fullName evidence="8">Peptidase A1 domain-containing protein</fullName>
    </recommendedName>
</protein>
<dbReference type="Proteomes" id="UP000398389">
    <property type="component" value="Unassembled WGS sequence"/>
</dbReference>
<dbReference type="PROSITE" id="PS00141">
    <property type="entry name" value="ASP_PROTEASE"/>
    <property type="match status" value="1"/>
</dbReference>
<feature type="chain" id="PRO_5022783380" description="Peptidase A1 domain-containing protein" evidence="7">
    <location>
        <begin position="18"/>
        <end position="519"/>
    </location>
</feature>
<gene>
    <name evidence="9" type="ORF">SAPINGB_P000893</name>
</gene>
<dbReference type="EMBL" id="CABVLU010000001">
    <property type="protein sequence ID" value="VVT45792.1"/>
    <property type="molecule type" value="Genomic_DNA"/>
</dbReference>
<dbReference type="PANTHER" id="PTHR47966">
    <property type="entry name" value="BETA-SITE APP-CLEAVING ENZYME, ISOFORM A-RELATED"/>
    <property type="match status" value="1"/>
</dbReference>
<keyword evidence="6" id="KW-0645">Protease</keyword>
<dbReference type="PRINTS" id="PR00792">
    <property type="entry name" value="PEPSIN"/>
</dbReference>
<evidence type="ECO:0000313" key="10">
    <source>
        <dbReference type="Proteomes" id="UP000398389"/>
    </source>
</evidence>
<reference evidence="9 10" key="1">
    <citation type="submission" date="2019-09" db="EMBL/GenBank/DDBJ databases">
        <authorList>
            <person name="Brejova B."/>
        </authorList>
    </citation>
    <scope>NUCLEOTIDE SEQUENCE [LARGE SCALE GENOMIC DNA]</scope>
</reference>
<evidence type="ECO:0000256" key="3">
    <source>
        <dbReference type="ARBA" id="ARBA00022750"/>
    </source>
</evidence>
<evidence type="ECO:0000256" key="6">
    <source>
        <dbReference type="RuleBase" id="RU000454"/>
    </source>
</evidence>
<feature type="disulfide bond" evidence="5">
    <location>
        <begin position="380"/>
        <end position="417"/>
    </location>
</feature>
<dbReference type="InterPro" id="IPR021109">
    <property type="entry name" value="Peptidase_aspartic_dom_sf"/>
</dbReference>
<feature type="disulfide bond" evidence="5">
    <location>
        <begin position="166"/>
        <end position="171"/>
    </location>
</feature>
<evidence type="ECO:0000256" key="4">
    <source>
        <dbReference type="PIRSR" id="PIRSR601461-1"/>
    </source>
</evidence>
<dbReference type="PANTHER" id="PTHR47966:SF75">
    <property type="entry name" value="ENDOPEPTIDASE (CTSD), PUTATIVE (AFU_ORTHOLOGUE AFUA_4G07040)-RELATED"/>
    <property type="match status" value="1"/>
</dbReference>
<dbReference type="InterPro" id="IPR001461">
    <property type="entry name" value="Aspartic_peptidase_A1"/>
</dbReference>
<dbReference type="PROSITE" id="PS51767">
    <property type="entry name" value="PEPTIDASE_A1"/>
    <property type="match status" value="1"/>
</dbReference>
<evidence type="ECO:0000256" key="5">
    <source>
        <dbReference type="PIRSR" id="PIRSR601461-2"/>
    </source>
</evidence>
<evidence type="ECO:0000256" key="1">
    <source>
        <dbReference type="ARBA" id="ARBA00007447"/>
    </source>
</evidence>
<evidence type="ECO:0000313" key="9">
    <source>
        <dbReference type="EMBL" id="VVT45792.1"/>
    </source>
</evidence>
<dbReference type="InterPro" id="IPR001969">
    <property type="entry name" value="Aspartic_peptidase_AS"/>
</dbReference>
<keyword evidence="5" id="KW-1015">Disulfide bond</keyword>
<dbReference type="SUPFAM" id="SSF50630">
    <property type="entry name" value="Acid proteases"/>
    <property type="match status" value="1"/>
</dbReference>
<dbReference type="CDD" id="cd05471">
    <property type="entry name" value="pepsin_like"/>
    <property type="match status" value="1"/>
</dbReference>
<feature type="domain" description="Peptidase A1" evidence="8">
    <location>
        <begin position="130"/>
        <end position="455"/>
    </location>
</feature>
<dbReference type="Pfam" id="PF00026">
    <property type="entry name" value="Asp"/>
    <property type="match status" value="1"/>
</dbReference>
<dbReference type="GeneID" id="43579716"/>
<dbReference type="AlphaFoldDB" id="A0A5E8B4P3"/>
<evidence type="ECO:0000256" key="7">
    <source>
        <dbReference type="SAM" id="SignalP"/>
    </source>
</evidence>
<feature type="active site" evidence="4">
    <location>
        <position position="346"/>
    </location>
</feature>
<dbReference type="InterPro" id="IPR034164">
    <property type="entry name" value="Pepsin-like_dom"/>
</dbReference>
<dbReference type="RefSeq" id="XP_031851507.1">
    <property type="nucleotide sequence ID" value="XM_031995616.1"/>
</dbReference>
<dbReference type="GO" id="GO:0006508">
    <property type="term" value="P:proteolysis"/>
    <property type="evidence" value="ECO:0007669"/>
    <property type="project" value="UniProtKB-KW"/>
</dbReference>